<keyword evidence="2" id="KW-1185">Reference proteome</keyword>
<evidence type="ECO:0000313" key="1">
    <source>
        <dbReference type="EMBL" id="KAJ1919289.1"/>
    </source>
</evidence>
<sequence>MPNRLLKAQSSLLGAYTKAGAHIEDFNTTERYNSMQKLAAIRTRLAQEGRSLPNHQLSSLESAVSSFSSKAGRLHIKATNDVQGVKDSFENLANVLSQIEQSL</sequence>
<accession>A0A9W7ZZA8</accession>
<protein>
    <submittedName>
        <fullName evidence="1">Uncharacterized protein</fullName>
    </submittedName>
</protein>
<dbReference type="Proteomes" id="UP001150538">
    <property type="component" value="Unassembled WGS sequence"/>
</dbReference>
<proteinExistence type="predicted"/>
<comment type="caution">
    <text evidence="1">The sequence shown here is derived from an EMBL/GenBank/DDBJ whole genome shotgun (WGS) entry which is preliminary data.</text>
</comment>
<gene>
    <name evidence="1" type="ORF">H4219_002051</name>
</gene>
<organism evidence="1 2">
    <name type="scientific">Mycoemilia scoparia</name>
    <dbReference type="NCBI Taxonomy" id="417184"/>
    <lineage>
        <taxon>Eukaryota</taxon>
        <taxon>Fungi</taxon>
        <taxon>Fungi incertae sedis</taxon>
        <taxon>Zoopagomycota</taxon>
        <taxon>Kickxellomycotina</taxon>
        <taxon>Kickxellomycetes</taxon>
        <taxon>Kickxellales</taxon>
        <taxon>Kickxellaceae</taxon>
        <taxon>Mycoemilia</taxon>
    </lineage>
</organism>
<dbReference type="AlphaFoldDB" id="A0A9W7ZZA8"/>
<reference evidence="1" key="1">
    <citation type="submission" date="2022-07" db="EMBL/GenBank/DDBJ databases">
        <title>Phylogenomic reconstructions and comparative analyses of Kickxellomycotina fungi.</title>
        <authorList>
            <person name="Reynolds N.K."/>
            <person name="Stajich J.E."/>
            <person name="Barry K."/>
            <person name="Grigoriev I.V."/>
            <person name="Crous P."/>
            <person name="Smith M.E."/>
        </authorList>
    </citation>
    <scope>NUCLEOTIDE SEQUENCE</scope>
    <source>
        <strain evidence="1">NBRC 100468</strain>
    </source>
</reference>
<dbReference type="EMBL" id="JANBPU010000029">
    <property type="protein sequence ID" value="KAJ1919289.1"/>
    <property type="molecule type" value="Genomic_DNA"/>
</dbReference>
<name>A0A9W7ZZA8_9FUNG</name>
<evidence type="ECO:0000313" key="2">
    <source>
        <dbReference type="Proteomes" id="UP001150538"/>
    </source>
</evidence>